<dbReference type="AlphaFoldDB" id="A0A8C7E8C4"/>
<reference evidence="2" key="2">
    <citation type="submission" date="2025-09" db="UniProtKB">
        <authorList>
            <consortium name="Ensembl"/>
        </authorList>
    </citation>
    <scope>IDENTIFICATION</scope>
</reference>
<evidence type="ECO:0000313" key="2">
    <source>
        <dbReference type="Ensembl" id="ENSNPEP00000001120.1"/>
    </source>
</evidence>
<evidence type="ECO:0000256" key="1">
    <source>
        <dbReference type="SAM" id="MobiDB-lite"/>
    </source>
</evidence>
<protein>
    <submittedName>
        <fullName evidence="2">Uncharacterized protein</fullName>
    </submittedName>
</protein>
<feature type="region of interest" description="Disordered" evidence="1">
    <location>
        <begin position="69"/>
        <end position="105"/>
    </location>
</feature>
<organism evidence="2 3">
    <name type="scientific">Nothoprocta perdicaria</name>
    <name type="common">Chilean tinamou</name>
    <name type="synonym">Crypturus perdicarius</name>
    <dbReference type="NCBI Taxonomy" id="30464"/>
    <lineage>
        <taxon>Eukaryota</taxon>
        <taxon>Metazoa</taxon>
        <taxon>Chordata</taxon>
        <taxon>Craniata</taxon>
        <taxon>Vertebrata</taxon>
        <taxon>Euteleostomi</taxon>
        <taxon>Archelosauria</taxon>
        <taxon>Archosauria</taxon>
        <taxon>Dinosauria</taxon>
        <taxon>Saurischia</taxon>
        <taxon>Theropoda</taxon>
        <taxon>Coelurosauria</taxon>
        <taxon>Aves</taxon>
        <taxon>Palaeognathae</taxon>
        <taxon>Tinamiformes</taxon>
        <taxon>Tinamidae</taxon>
        <taxon>Nothoprocta</taxon>
    </lineage>
</organism>
<dbReference type="Proteomes" id="UP000694420">
    <property type="component" value="Unplaced"/>
</dbReference>
<proteinExistence type="predicted"/>
<reference evidence="2" key="1">
    <citation type="submission" date="2025-08" db="UniProtKB">
        <authorList>
            <consortium name="Ensembl"/>
        </authorList>
    </citation>
    <scope>IDENTIFICATION</scope>
</reference>
<dbReference type="Ensembl" id="ENSNPET00000001140.1">
    <property type="protein sequence ID" value="ENSNPEP00000001120.1"/>
    <property type="gene ID" value="ENSNPEG00000000898.1"/>
</dbReference>
<evidence type="ECO:0000313" key="3">
    <source>
        <dbReference type="Proteomes" id="UP000694420"/>
    </source>
</evidence>
<name>A0A8C7E8C4_NOTPE</name>
<feature type="compositionally biased region" description="Basic and acidic residues" evidence="1">
    <location>
        <begin position="84"/>
        <end position="105"/>
    </location>
</feature>
<keyword evidence="3" id="KW-1185">Reference proteome</keyword>
<sequence length="105" mass="11805">TYALLAGVLERQAAAQHLHEDAAELPRRHVVEQRVHHRAQVEEGVGHGQQRDVRVEVGHRPVLLGLRRGHDPAHLVGQPAHGQRGHDEPCAWKERQGREEKSSIL</sequence>
<accession>A0A8C7E8C4</accession>